<dbReference type="PANTHER" id="PTHR47396:SF2">
    <property type="entry name" value="HELICASE ATP-BINDING DOMAIN-CONTAINING PROTEIN"/>
    <property type="match status" value="1"/>
</dbReference>
<keyword evidence="2" id="KW-0547">Nucleotide-binding</keyword>
<dbReference type="Proteomes" id="UP000264006">
    <property type="component" value="Chromosome"/>
</dbReference>
<dbReference type="GO" id="GO:0016787">
    <property type="term" value="F:hydrolase activity"/>
    <property type="evidence" value="ECO:0007669"/>
    <property type="project" value="InterPro"/>
</dbReference>
<sequence length="533" mass="58476">MLRPWQRRALDALADHPHPDFLAVATPGAGKTTFALVAMIRELSRQPGPAVVVAPTAHLKIQWADAAARLGLHLDPSWSAGQPFSPDMHGIVTTYQQVASAAVDLAQRVAHGVVVLDEVHHAGDDRAWGDSVATAFQFTRRRIALSGTPFRSDTQAIPFVRYDFDEAQPDIEYGYGDALADGVVRPVYFPRIDGEMEWVSADGSHHAASFGDALDRTLTAQRLRTALSLHGEWLPSVLVRANSALMKVRRTHPDAGGLVIAIDTEHASGIVRLLRERCGVRAVVATSDDPDASDRIANFSRSADPWIVAVRMVSEGVDIPRLRVGVWATTTATELFFRQAVGRLVRVTPDTRGARSMMFLPDDPRLRAHSMGISEARRHLLKRKEEQEEDLLADPLEAMMVEEGEQISLFQAVAATASDNGSSEEPEWFTADPFPAADQEGVPLTLFPPPTPGGKVPQVGEDGLPIQAMHVTKATLRKRNADLVRLLVRRANMDHKAVNLELNRLSGIKRISDATADQLEQRLEAGEKWLTRL</sequence>
<dbReference type="InterPro" id="IPR014001">
    <property type="entry name" value="Helicase_ATP-bd"/>
</dbReference>
<evidence type="ECO:0000259" key="1">
    <source>
        <dbReference type="PROSITE" id="PS51192"/>
    </source>
</evidence>
<gene>
    <name evidence="2" type="ORF">DVS28_a0439</name>
</gene>
<dbReference type="InterPro" id="IPR006935">
    <property type="entry name" value="Helicase/UvrB_N"/>
</dbReference>
<dbReference type="SUPFAM" id="SSF52540">
    <property type="entry name" value="P-loop containing nucleoside triphosphate hydrolases"/>
    <property type="match status" value="1"/>
</dbReference>
<dbReference type="Pfam" id="PF04851">
    <property type="entry name" value="ResIII"/>
    <property type="match status" value="1"/>
</dbReference>
<keyword evidence="3" id="KW-1185">Reference proteome</keyword>
<dbReference type="InterPro" id="IPR050742">
    <property type="entry name" value="Helicase_Restrict-Modif_Enz"/>
</dbReference>
<keyword evidence="2" id="KW-0347">Helicase</keyword>
<feature type="domain" description="Helicase ATP-binding" evidence="1">
    <location>
        <begin position="12"/>
        <end position="167"/>
    </location>
</feature>
<dbReference type="GO" id="GO:0004386">
    <property type="term" value="F:helicase activity"/>
    <property type="evidence" value="ECO:0007669"/>
    <property type="project" value="UniProtKB-KW"/>
</dbReference>
<evidence type="ECO:0000313" key="2">
    <source>
        <dbReference type="EMBL" id="AXV05146.1"/>
    </source>
</evidence>
<reference evidence="2 3" key="1">
    <citation type="submission" date="2018-09" db="EMBL/GenBank/DDBJ databases">
        <title>Complete genome sequence of Euzebya sp. DY32-46 isolated from seawater of Pacific Ocean.</title>
        <authorList>
            <person name="Xu L."/>
            <person name="Wu Y.-H."/>
            <person name="Xu X.-W."/>
        </authorList>
    </citation>
    <scope>NUCLEOTIDE SEQUENCE [LARGE SCALE GENOMIC DNA]</scope>
    <source>
        <strain evidence="2 3">DY32-46</strain>
    </source>
</reference>
<keyword evidence="2" id="KW-0067">ATP-binding</keyword>
<keyword evidence="2" id="KW-0378">Hydrolase</keyword>
<dbReference type="KEGG" id="euz:DVS28_a0439"/>
<dbReference type="GO" id="GO:0005829">
    <property type="term" value="C:cytosol"/>
    <property type="evidence" value="ECO:0007669"/>
    <property type="project" value="TreeGrafter"/>
</dbReference>
<dbReference type="GO" id="GO:0003677">
    <property type="term" value="F:DNA binding"/>
    <property type="evidence" value="ECO:0007669"/>
    <property type="project" value="InterPro"/>
</dbReference>
<organism evidence="2 3">
    <name type="scientific">Euzebya pacifica</name>
    <dbReference type="NCBI Taxonomy" id="1608957"/>
    <lineage>
        <taxon>Bacteria</taxon>
        <taxon>Bacillati</taxon>
        <taxon>Actinomycetota</taxon>
        <taxon>Nitriliruptoria</taxon>
        <taxon>Euzebyales</taxon>
    </lineage>
</organism>
<dbReference type="AlphaFoldDB" id="A0A346XSE9"/>
<proteinExistence type="predicted"/>
<dbReference type="PANTHER" id="PTHR47396">
    <property type="entry name" value="TYPE I RESTRICTION ENZYME ECOKI R PROTEIN"/>
    <property type="match status" value="1"/>
</dbReference>
<dbReference type="SMART" id="SM00487">
    <property type="entry name" value="DEXDc"/>
    <property type="match status" value="1"/>
</dbReference>
<dbReference type="Gene3D" id="3.40.50.300">
    <property type="entry name" value="P-loop containing nucleotide triphosphate hydrolases"/>
    <property type="match status" value="2"/>
</dbReference>
<dbReference type="EMBL" id="CP031165">
    <property type="protein sequence ID" value="AXV05146.1"/>
    <property type="molecule type" value="Genomic_DNA"/>
</dbReference>
<evidence type="ECO:0000313" key="3">
    <source>
        <dbReference type="Proteomes" id="UP000264006"/>
    </source>
</evidence>
<accession>A0A346XSE9</accession>
<name>A0A346XSE9_9ACTN</name>
<dbReference type="InterPro" id="IPR027417">
    <property type="entry name" value="P-loop_NTPase"/>
</dbReference>
<dbReference type="RefSeq" id="WP_164709833.1">
    <property type="nucleotide sequence ID" value="NZ_CP031165.1"/>
</dbReference>
<dbReference type="PROSITE" id="PS51192">
    <property type="entry name" value="HELICASE_ATP_BIND_1"/>
    <property type="match status" value="1"/>
</dbReference>
<protein>
    <submittedName>
        <fullName evidence="2">Putative RNA helicase</fullName>
    </submittedName>
</protein>
<dbReference type="GO" id="GO:0005524">
    <property type="term" value="F:ATP binding"/>
    <property type="evidence" value="ECO:0007669"/>
    <property type="project" value="InterPro"/>
</dbReference>